<protein>
    <submittedName>
        <fullName evidence="1">Uncharacterized protein</fullName>
    </submittedName>
</protein>
<evidence type="ECO:0000313" key="1">
    <source>
        <dbReference type="EMBL" id="QBJ04122.1"/>
    </source>
</evidence>
<sequence>MSKVKYGTKLSKFIEELKEVEKNFNKELELYQNDIMAIYIYKIAEATAYDTRFTRDLFRSGLEQGGYTKLSARLYVDPYDHWKDLQKRMQKGDTLRMTKSNGTYYLTIDSEAFDMLNTDPNMPSTRHPRGIDLKLQPFIVEYVTDLLETQSDKDMENVIKVMWHKIECLMVASKKTIKRSSVVV</sequence>
<accession>A0A481W7A1</accession>
<dbReference type="Proteomes" id="UP000292160">
    <property type="component" value="Segment"/>
</dbReference>
<name>A0A481W7A1_9CAUD</name>
<proteinExistence type="predicted"/>
<dbReference type="RefSeq" id="YP_010082824.1">
    <property type="nucleotide sequence ID" value="NC_055035.1"/>
</dbReference>
<evidence type="ECO:0000313" key="2">
    <source>
        <dbReference type="Proteomes" id="UP000292160"/>
    </source>
</evidence>
<dbReference type="KEGG" id="vg:65071832"/>
<dbReference type="EMBL" id="MK554696">
    <property type="protein sequence ID" value="QBJ04122.1"/>
    <property type="molecule type" value="Genomic_DNA"/>
</dbReference>
<organism evidence="1 2">
    <name type="scientific">Fusobacterium phage Fnu1</name>
    <dbReference type="NCBI Taxonomy" id="2530024"/>
    <lineage>
        <taxon>Viruses</taxon>
        <taxon>Duplodnaviria</taxon>
        <taxon>Heunggongvirae</taxon>
        <taxon>Uroviricota</taxon>
        <taxon>Caudoviricetes</taxon>
        <taxon>Latrobevirus</taxon>
        <taxon>Latrobevirus FNU1</taxon>
    </lineage>
</organism>
<dbReference type="GeneID" id="65071832"/>
<keyword evidence="2" id="KW-1185">Reference proteome</keyword>
<reference evidence="1 2" key="1">
    <citation type="submission" date="2019-02" db="EMBL/GenBank/DDBJ databases">
        <title>Genomic, morphological and functional characterisation of novel bacteriophage Fnu1 capable of disrupt Fusobacterium nucleatum biofilm.</title>
        <authorList>
            <person name="Kabwe M."/>
            <person name="Brown T.L."/>
            <person name="Dashper S."/>
            <person name="Speirs L."/>
            <person name="Ku H."/>
            <person name="Petrovski S."/>
            <person name="Chan H.T."/>
            <person name="Lock P."/>
            <person name="Tucci J."/>
        </authorList>
    </citation>
    <scope>NUCLEOTIDE SEQUENCE [LARGE SCALE GENOMIC DNA]</scope>
</reference>